<proteinExistence type="inferred from homology"/>
<dbReference type="GeneID" id="25324647"/>
<dbReference type="RefSeq" id="XP_013318782.1">
    <property type="nucleotide sequence ID" value="XM_013463328.1"/>
</dbReference>
<reference evidence="7 8" key="1">
    <citation type="submission" date="2015-01" db="EMBL/GenBank/DDBJ databases">
        <title>The Genome Sequence of Exophiala xenobiotica CBS118157.</title>
        <authorList>
            <consortium name="The Broad Institute Genomics Platform"/>
            <person name="Cuomo C."/>
            <person name="de Hoog S."/>
            <person name="Gorbushina A."/>
            <person name="Stielow B."/>
            <person name="Teixiera M."/>
            <person name="Abouelleil A."/>
            <person name="Chapman S.B."/>
            <person name="Priest M."/>
            <person name="Young S.K."/>
            <person name="Wortman J."/>
            <person name="Nusbaum C."/>
            <person name="Birren B."/>
        </authorList>
    </citation>
    <scope>NUCLEOTIDE SEQUENCE [LARGE SCALE GENOMIC DNA]</scope>
    <source>
        <strain evidence="7 8">CBS 118157</strain>
    </source>
</reference>
<comment type="function">
    <text evidence="3">Regulates mitochondrial small subunit maturation by controlling 15S rRNA 5'-end processing. Localizes to the 5' precursor of the 15S rRNA in a position that is subsequently occupied by mS47 in the mature yeast mtSSU. Uses structure and sequence-specific RNA recognition, binding to a single-stranded region of the precursor and specifically recognizing bases -6 to -1. The exchange of Ccm1 for mS47 is coupled to the irreversible removal of precursor rRNA that is accompanied by conformational changes of the mitoribosomal proteins uS5m and mS26. These conformational changes signal completion of 5'-end rRNA processing through protection of the mature 5'-end of the 15S rRNA and stabilization of mS47. The removal of the 5' precursor together with the dissociation of Ccm1 may be catalyzed by the 5'-3' exoribonuclease Pet127. Involved in the specific removal of group I introns in mitochondrial encoded transcripts.</text>
</comment>
<dbReference type="InterPro" id="IPR002885">
    <property type="entry name" value="PPR_rpt"/>
</dbReference>
<dbReference type="Pfam" id="PF13041">
    <property type="entry name" value="PPR_2"/>
    <property type="match status" value="1"/>
</dbReference>
<dbReference type="OrthoDB" id="1882346at2759"/>
<evidence type="ECO:0000256" key="6">
    <source>
        <dbReference type="SAM" id="MobiDB-lite"/>
    </source>
</evidence>
<gene>
    <name evidence="7" type="ORF">PV05_02739</name>
</gene>
<dbReference type="EMBL" id="KN847318">
    <property type="protein sequence ID" value="KIW58198.1"/>
    <property type="molecule type" value="Genomic_DNA"/>
</dbReference>
<dbReference type="PANTHER" id="PTHR47447">
    <property type="entry name" value="OS03G0856100 PROTEIN"/>
    <property type="match status" value="1"/>
</dbReference>
<dbReference type="PANTHER" id="PTHR47447:SF21">
    <property type="entry name" value="PENTACOTRIPEPTIDE-REPEAT REGION OF PRORP DOMAIN-CONTAINING PROTEIN"/>
    <property type="match status" value="1"/>
</dbReference>
<sequence length="1380" mass="155663">MLERVSPCIEPASQLFLRAIAPPIRSSRALGPSFWRNGGHDITVPSWWPLYLENVRRRSQERDNLRSRSRSGIPRLTGGRAARAVKHDAIPIRPVAAASSRQYTNNSRLDQEVHDASSTDTALKNLESGARDLESKSAFLPFKFRPASTPHNASAQTEVEIEQGLKSILGENLGTPQNPDIFNDADVRHAFLRLLKQKTNASTLFHFLARSLPSDPRSKQTEWAYEAFSNIPVSQRTARDYSAAVRVALKMDNLPLAQKINVQATDRGLHYECSAFMLLHLTSHMLWKNAVRVWVTSFRGLGSKSPSSATRLREELLSQASHYKDLPHAINQLASRLSTRSPLLVRLSGTLSQIGRSLLFLLVRNDRLMGLITPKGLLEILDNYEALGQLRPHVHVSAIRTLLESAKRADKSALATLIYRHLRSKFPEFAPPPSVYGSLISMHAEEAGSLKAFSFCLREFALIHGVADKRSYQKVLTALAQQGDVVGVYSVFKELCQTHSPPAEVDFYTPLLYVHARLGDVESAQREFQGLKDRGLETNTYCWNILIYAHARSPNPETAFDLFRKMRTEGVLPDKYTFGTLMGITSRAGDTTELLRIIEQAQHYGVKGSYEIMSGLIHSYCLNEQPDTAEKLAEATTGANFEGDPVKMWNYILRHYAFRKDSNGCLRVQTRMHALGVKPDDMTYAAMMTALVALGKTKSAAQILRKLSLSQTLVANPFHYAIIVHGFALEEDRDMANVVYHEMMERFPKLGASPRLAMLHLQSRRSPETKDSPQYSVDFLAEILQTITATDRATKLPQPGLQRRRAVDATPSIYIEHLVNVLMAKGRVKQADILIQRFESLVRSSFLDLDLKTLDSLELLTSRLRVSTQSHDWENVEALWTRILERAIQVATPFPHTENREISKPRSATVGVELLQSEPSFEFSSMIPNSASRGLASEALLDSLNSKVLSTQRFILETPINNYFRALDLQHRHSSAATLVQLLEKAGFALTNKNWNFYIQILTRSSDSQHWEEAFRVFEEKMFPNTPSWDLLIRGGSLAPAIPDAASKQDMEAVRRRAGEKTSPDFLTPTYLTTVHLATVIKESGLQTRRGDDSLTSRLPEIAPNTYQFIRRMPRRKDRFQGVLLRGIKIRGDIPKRPRDCVPADRSGVLGSRSPLDHVPLTELAYIDQVVDRHDKDPAGDVERAERFDGQINRSLQPMDQEDRLENDLEYQERIHRQEGNLLHTVDTIRRDASRPRVMSDDYFGQPGISSDSTLRRNVAPPGRTLFDPFYRVLEDKAQSEDLQRRRLEESVRPGAVGREATGENARTSPVEAHGKKAMKIYWPMASAYTGSFDKSRAHLPERLSQVKKLELNDPRVKAAWESKSKTTPMAEGEQENREE</sequence>
<dbReference type="HOGENOM" id="CLU_003430_1_1_1"/>
<dbReference type="NCBIfam" id="TIGR00756">
    <property type="entry name" value="PPR"/>
    <property type="match status" value="1"/>
</dbReference>
<feature type="compositionally biased region" description="Basic and acidic residues" evidence="6">
    <location>
        <begin position="1279"/>
        <end position="1292"/>
    </location>
</feature>
<feature type="region of interest" description="Disordered" evidence="6">
    <location>
        <begin position="59"/>
        <end position="84"/>
    </location>
</feature>
<evidence type="ECO:0000313" key="8">
    <source>
        <dbReference type="Proteomes" id="UP000054342"/>
    </source>
</evidence>
<evidence type="ECO:0000256" key="1">
    <source>
        <dbReference type="ARBA" id="ARBA00006192"/>
    </source>
</evidence>
<evidence type="ECO:0000256" key="4">
    <source>
        <dbReference type="ARBA" id="ARBA00044511"/>
    </source>
</evidence>
<evidence type="ECO:0008006" key="9">
    <source>
        <dbReference type="Google" id="ProtNLM"/>
    </source>
</evidence>
<keyword evidence="2" id="KW-0677">Repeat</keyword>
<protein>
    <recommendedName>
        <fullName evidence="9">Pentacotripeptide-repeat region of PRORP domain-containing protein</fullName>
    </recommendedName>
</protein>
<feature type="repeat" description="PPR" evidence="5">
    <location>
        <begin position="539"/>
        <end position="573"/>
    </location>
</feature>
<keyword evidence="8" id="KW-1185">Reference proteome</keyword>
<dbReference type="Proteomes" id="UP000054342">
    <property type="component" value="Unassembled WGS sequence"/>
</dbReference>
<evidence type="ECO:0000256" key="2">
    <source>
        <dbReference type="ARBA" id="ARBA00022737"/>
    </source>
</evidence>
<evidence type="ECO:0000313" key="7">
    <source>
        <dbReference type="EMBL" id="KIW58198.1"/>
    </source>
</evidence>
<comment type="similarity">
    <text evidence="1">Belongs to the CCM1 family.</text>
</comment>
<organism evidence="7 8">
    <name type="scientific">Exophiala xenobiotica</name>
    <dbReference type="NCBI Taxonomy" id="348802"/>
    <lineage>
        <taxon>Eukaryota</taxon>
        <taxon>Fungi</taxon>
        <taxon>Dikarya</taxon>
        <taxon>Ascomycota</taxon>
        <taxon>Pezizomycotina</taxon>
        <taxon>Eurotiomycetes</taxon>
        <taxon>Chaetothyriomycetidae</taxon>
        <taxon>Chaetothyriales</taxon>
        <taxon>Herpotrichiellaceae</taxon>
        <taxon>Exophiala</taxon>
    </lineage>
</organism>
<name>A0A0D2ER64_9EURO</name>
<feature type="region of interest" description="Disordered" evidence="6">
    <location>
        <begin position="1279"/>
        <end position="1313"/>
    </location>
</feature>
<dbReference type="PROSITE" id="PS51375">
    <property type="entry name" value="PPR"/>
    <property type="match status" value="1"/>
</dbReference>
<dbReference type="InterPro" id="IPR011990">
    <property type="entry name" value="TPR-like_helical_dom_sf"/>
</dbReference>
<evidence type="ECO:0000256" key="3">
    <source>
        <dbReference type="ARBA" id="ARBA00044493"/>
    </source>
</evidence>
<dbReference type="STRING" id="348802.A0A0D2ER64"/>
<evidence type="ECO:0000256" key="5">
    <source>
        <dbReference type="PROSITE-ProRule" id="PRU00708"/>
    </source>
</evidence>
<feature type="region of interest" description="Disordered" evidence="6">
    <location>
        <begin position="1358"/>
        <end position="1380"/>
    </location>
</feature>
<comment type="subunit">
    <text evidence="4">Binds to mitochondrial small subunit 15S rRNA.</text>
</comment>
<accession>A0A0D2ER64</accession>
<dbReference type="Gene3D" id="1.25.40.10">
    <property type="entry name" value="Tetratricopeptide repeat domain"/>
    <property type="match status" value="2"/>
</dbReference>